<dbReference type="GO" id="GO:0046872">
    <property type="term" value="F:metal ion binding"/>
    <property type="evidence" value="ECO:0007669"/>
    <property type="project" value="UniProtKB-KW"/>
</dbReference>
<evidence type="ECO:0000259" key="12">
    <source>
        <dbReference type="PROSITE" id="PS50873"/>
    </source>
</evidence>
<accession>A0A9W6ZG82</accession>
<dbReference type="GO" id="GO:0042744">
    <property type="term" value="P:hydrogen peroxide catabolic process"/>
    <property type="evidence" value="ECO:0007669"/>
    <property type="project" value="TreeGrafter"/>
</dbReference>
<dbReference type="PRINTS" id="PR00459">
    <property type="entry name" value="ASPEROXIDASE"/>
</dbReference>
<dbReference type="GO" id="GO:0005758">
    <property type="term" value="C:mitochondrial intermembrane space"/>
    <property type="evidence" value="ECO:0007669"/>
    <property type="project" value="UniProtKB-SubCell"/>
</dbReference>
<dbReference type="EC" id="1.11.1.5" evidence="8"/>
<keyword evidence="3" id="KW-0479">Metal-binding</keyword>
<comment type="subcellular location">
    <subcellularLocation>
        <location evidence="2">Mitochondrion intermembrane space</location>
    </subcellularLocation>
    <subcellularLocation>
        <location evidence="1">Mitochondrion matrix</location>
    </subcellularLocation>
</comment>
<dbReference type="InterPro" id="IPR010255">
    <property type="entry name" value="Haem_peroxidase_sf"/>
</dbReference>
<dbReference type="OrthoDB" id="2859658at2759"/>
<name>A0A9W6ZG82_9STRA</name>
<proteinExistence type="inferred from homology"/>
<evidence type="ECO:0000256" key="8">
    <source>
        <dbReference type="ARBA" id="ARBA00039063"/>
    </source>
</evidence>
<dbReference type="GO" id="GO:0005759">
    <property type="term" value="C:mitochondrial matrix"/>
    <property type="evidence" value="ECO:0007669"/>
    <property type="project" value="UniProtKB-SubCell"/>
</dbReference>
<evidence type="ECO:0000256" key="6">
    <source>
        <dbReference type="ARBA" id="ARBA00023004"/>
    </source>
</evidence>
<sequence>MKALKIAVLASFWSDVSQVNSYIVPLLIPTAFPTLPLKNVVESEEVAGEVGSELKNQARRAFVASVSSGLAVGLRTSSTQKSSDPFFRAKTVIKDMVHTDPQRAPSLIKLAWHSSLTYKNYQYQGGGDELQFRRALGGNAGLALTAMPWLEGIKEEAGAEISLPDLYTLGGVAAIEALGGPKIRWRAGRKDGGEERGEGDTYNDSCIISNDANQLRCIFESMDFQHEDRDKAIVALSGAHALGRLTGGTAINTNYFKFLALMKKKRGAKREWDGPFEVENDIGKMMLMPTDLALIEDPRFFKWVSAYAKDDGSRFFSDFSIFFQQLTEMGCNDLFEVAAV</sequence>
<dbReference type="SUPFAM" id="SSF48113">
    <property type="entry name" value="Heme-dependent peroxidases"/>
    <property type="match status" value="1"/>
</dbReference>
<keyword evidence="7" id="KW-0496">Mitochondrion</keyword>
<dbReference type="InterPro" id="IPR002207">
    <property type="entry name" value="Peroxidase_I"/>
</dbReference>
<dbReference type="GO" id="GO:0020037">
    <property type="term" value="F:heme binding"/>
    <property type="evidence" value="ECO:0007669"/>
    <property type="project" value="InterPro"/>
</dbReference>
<keyword evidence="14" id="KW-1185">Reference proteome</keyword>
<evidence type="ECO:0000256" key="3">
    <source>
        <dbReference type="ARBA" id="ARBA00022723"/>
    </source>
</evidence>
<evidence type="ECO:0000256" key="2">
    <source>
        <dbReference type="ARBA" id="ARBA00004569"/>
    </source>
</evidence>
<dbReference type="InterPro" id="IPR044831">
    <property type="entry name" value="Ccp1-like"/>
</dbReference>
<dbReference type="AlphaFoldDB" id="A0A9W6ZG82"/>
<evidence type="ECO:0000313" key="14">
    <source>
        <dbReference type="Proteomes" id="UP001165082"/>
    </source>
</evidence>
<evidence type="ECO:0000256" key="11">
    <source>
        <dbReference type="RuleBase" id="RU004241"/>
    </source>
</evidence>
<dbReference type="Pfam" id="PF00141">
    <property type="entry name" value="peroxidase"/>
    <property type="match status" value="1"/>
</dbReference>
<feature type="domain" description="Plant heme peroxidase family profile" evidence="12">
    <location>
        <begin position="150"/>
        <end position="340"/>
    </location>
</feature>
<evidence type="ECO:0000256" key="7">
    <source>
        <dbReference type="ARBA" id="ARBA00023128"/>
    </source>
</evidence>
<protein>
    <recommendedName>
        <fullName evidence="9">Cytochrome c peroxidase, mitochondrial</fullName>
        <ecNumber evidence="8">1.11.1.5</ecNumber>
    </recommendedName>
</protein>
<dbReference type="Gene3D" id="1.10.520.10">
    <property type="match status" value="1"/>
</dbReference>
<keyword evidence="5" id="KW-0560">Oxidoreductase</keyword>
<evidence type="ECO:0000313" key="13">
    <source>
        <dbReference type="EMBL" id="GMH51676.1"/>
    </source>
</evidence>
<gene>
    <name evidence="13" type="ORF">TrRE_jg11342</name>
</gene>
<dbReference type="PROSITE" id="PS50873">
    <property type="entry name" value="PEROXIDASE_4"/>
    <property type="match status" value="1"/>
</dbReference>
<evidence type="ECO:0000256" key="9">
    <source>
        <dbReference type="ARBA" id="ARBA00040313"/>
    </source>
</evidence>
<evidence type="ECO:0000256" key="5">
    <source>
        <dbReference type="ARBA" id="ARBA00023002"/>
    </source>
</evidence>
<dbReference type="PANTHER" id="PTHR31356">
    <property type="entry name" value="THYLAKOID LUMENAL 29 KDA PROTEIN, CHLOROPLASTIC-RELATED"/>
    <property type="match status" value="1"/>
</dbReference>
<evidence type="ECO:0000256" key="1">
    <source>
        <dbReference type="ARBA" id="ARBA00004305"/>
    </source>
</evidence>
<evidence type="ECO:0000256" key="4">
    <source>
        <dbReference type="ARBA" id="ARBA00022946"/>
    </source>
</evidence>
<comment type="catalytic activity">
    <reaction evidence="10">
        <text>2 Fe(II)-[cytochrome c] + H2O2 + 2 H(+) = 2 Fe(III)-[cytochrome c] + 2 H2O</text>
        <dbReference type="Rhea" id="RHEA:16581"/>
        <dbReference type="Rhea" id="RHEA-COMP:10350"/>
        <dbReference type="Rhea" id="RHEA-COMP:14399"/>
        <dbReference type="ChEBI" id="CHEBI:15377"/>
        <dbReference type="ChEBI" id="CHEBI:15378"/>
        <dbReference type="ChEBI" id="CHEBI:16240"/>
        <dbReference type="ChEBI" id="CHEBI:29033"/>
        <dbReference type="ChEBI" id="CHEBI:29034"/>
        <dbReference type="EC" id="1.11.1.5"/>
    </reaction>
</comment>
<comment type="caution">
    <text evidence="13">The sequence shown here is derived from an EMBL/GenBank/DDBJ whole genome shotgun (WGS) entry which is preliminary data.</text>
</comment>
<dbReference type="InterPro" id="IPR002016">
    <property type="entry name" value="Haem_peroxidase"/>
</dbReference>
<organism evidence="13 14">
    <name type="scientific">Triparma retinervis</name>
    <dbReference type="NCBI Taxonomy" id="2557542"/>
    <lineage>
        <taxon>Eukaryota</taxon>
        <taxon>Sar</taxon>
        <taxon>Stramenopiles</taxon>
        <taxon>Ochrophyta</taxon>
        <taxon>Bolidophyceae</taxon>
        <taxon>Parmales</taxon>
        <taxon>Triparmaceae</taxon>
        <taxon>Triparma</taxon>
    </lineage>
</organism>
<dbReference type="EMBL" id="BRXZ01000710">
    <property type="protein sequence ID" value="GMH51676.1"/>
    <property type="molecule type" value="Genomic_DNA"/>
</dbReference>
<dbReference type="PANTHER" id="PTHR31356:SF58">
    <property type="entry name" value="CYTOCHROME C PEROXIDASE, MITOCHONDRIAL"/>
    <property type="match status" value="1"/>
</dbReference>
<dbReference type="GO" id="GO:0034599">
    <property type="term" value="P:cellular response to oxidative stress"/>
    <property type="evidence" value="ECO:0007669"/>
    <property type="project" value="InterPro"/>
</dbReference>
<dbReference type="GO" id="GO:0004130">
    <property type="term" value="F:cytochrome-c peroxidase activity"/>
    <property type="evidence" value="ECO:0007669"/>
    <property type="project" value="UniProtKB-EC"/>
</dbReference>
<keyword evidence="4" id="KW-0809">Transit peptide</keyword>
<comment type="similarity">
    <text evidence="11">Belongs to the peroxidase family.</text>
</comment>
<dbReference type="Gene3D" id="1.10.420.10">
    <property type="entry name" value="Peroxidase, domain 2"/>
    <property type="match status" value="1"/>
</dbReference>
<dbReference type="PRINTS" id="PR00458">
    <property type="entry name" value="PEROXIDASE"/>
</dbReference>
<dbReference type="Proteomes" id="UP001165082">
    <property type="component" value="Unassembled WGS sequence"/>
</dbReference>
<evidence type="ECO:0000256" key="10">
    <source>
        <dbReference type="ARBA" id="ARBA00049265"/>
    </source>
</evidence>
<dbReference type="GO" id="GO:0000302">
    <property type="term" value="P:response to reactive oxygen species"/>
    <property type="evidence" value="ECO:0007669"/>
    <property type="project" value="TreeGrafter"/>
</dbReference>
<reference evidence="13" key="1">
    <citation type="submission" date="2022-07" db="EMBL/GenBank/DDBJ databases">
        <title>Genome analysis of Parmales, a sister group of diatoms, reveals the evolutionary specialization of diatoms from phago-mixotrophs to photoautotrophs.</title>
        <authorList>
            <person name="Ban H."/>
            <person name="Sato S."/>
            <person name="Yoshikawa S."/>
            <person name="Kazumasa Y."/>
            <person name="Nakamura Y."/>
            <person name="Ichinomiya M."/>
            <person name="Saitoh K."/>
            <person name="Sato N."/>
            <person name="Blanc-Mathieu R."/>
            <person name="Endo H."/>
            <person name="Kuwata A."/>
            <person name="Ogata H."/>
        </authorList>
    </citation>
    <scope>NUCLEOTIDE SEQUENCE</scope>
</reference>
<keyword evidence="6" id="KW-0408">Iron</keyword>